<reference evidence="3" key="1">
    <citation type="submission" date="2018-12" db="EMBL/GenBank/DDBJ databases">
        <title>Bacillus chawlae sp. nov., Bacillus glennii sp. nov., and Bacillus saganii sp. nov. Isolated from the Vehicle Assembly Building at Kennedy Space Center where the Viking Spacecraft were Assembled.</title>
        <authorList>
            <person name="Seuylemezian A."/>
            <person name="Vaishampayan P."/>
        </authorList>
    </citation>
    <scope>NUCLEOTIDE SEQUENCE [LARGE SCALE GENOMIC DNA]</scope>
    <source>
        <strain evidence="3">DSM 13966</strain>
    </source>
</reference>
<protein>
    <recommendedName>
        <fullName evidence="4">Spore coat protein CotO</fullName>
    </recommendedName>
</protein>
<accession>A0A3R9F5H6</accession>
<feature type="compositionally biased region" description="Basic and acidic residues" evidence="1">
    <location>
        <begin position="32"/>
        <end position="42"/>
    </location>
</feature>
<comment type="caution">
    <text evidence="2">The sequence shown here is derived from an EMBL/GenBank/DDBJ whole genome shotgun (WGS) entry which is preliminary data.</text>
</comment>
<evidence type="ECO:0000313" key="3">
    <source>
        <dbReference type="Proteomes" id="UP000279911"/>
    </source>
</evidence>
<dbReference type="OrthoDB" id="2968468at2"/>
<evidence type="ECO:0000313" key="2">
    <source>
        <dbReference type="EMBL" id="RSD29429.1"/>
    </source>
</evidence>
<organism evidence="2 3">
    <name type="scientific">Mesobacillus subterraneus</name>
    <dbReference type="NCBI Taxonomy" id="285983"/>
    <lineage>
        <taxon>Bacteria</taxon>
        <taxon>Bacillati</taxon>
        <taxon>Bacillota</taxon>
        <taxon>Bacilli</taxon>
        <taxon>Bacillales</taxon>
        <taxon>Bacillaceae</taxon>
        <taxon>Mesobacillus</taxon>
    </lineage>
</organism>
<dbReference type="RefSeq" id="WP_125478301.1">
    <property type="nucleotide sequence ID" value="NZ_RSFW01000002.1"/>
</dbReference>
<name>A0A3R9F5H6_9BACI</name>
<gene>
    <name evidence="2" type="ORF">EJA10_01940</name>
</gene>
<dbReference type="AlphaFoldDB" id="A0A3R9F5H6"/>
<evidence type="ECO:0008006" key="4">
    <source>
        <dbReference type="Google" id="ProtNLM"/>
    </source>
</evidence>
<feature type="compositionally biased region" description="Basic and acidic residues" evidence="1">
    <location>
        <begin position="51"/>
        <end position="89"/>
    </location>
</feature>
<dbReference type="EMBL" id="RSFW01000002">
    <property type="protein sequence ID" value="RSD29429.1"/>
    <property type="molecule type" value="Genomic_DNA"/>
</dbReference>
<dbReference type="Proteomes" id="UP000279911">
    <property type="component" value="Unassembled WGS sequence"/>
</dbReference>
<dbReference type="Pfam" id="PF14153">
    <property type="entry name" value="Spore_coat_CotO"/>
    <property type="match status" value="1"/>
</dbReference>
<feature type="region of interest" description="Disordered" evidence="1">
    <location>
        <begin position="32"/>
        <end position="89"/>
    </location>
</feature>
<proteinExistence type="predicted"/>
<sequence>MGRKRSRKTLPIFYINQPQLDFPQPDMQRDFLYKNTEDRKESSQNPVMDQMKTESSLKKEEMVETEAETKIVTESKTETESETNKKKSFSEYTLEEKIRHLKLVPASVVKVKYEFITHTGSYKGFFIEMKDGVLLVHSIVPRKKNVTISEQDLIDIKRAGL</sequence>
<dbReference type="InterPro" id="IPR025439">
    <property type="entry name" value="Spore_coat_CotO"/>
</dbReference>
<evidence type="ECO:0000256" key="1">
    <source>
        <dbReference type="SAM" id="MobiDB-lite"/>
    </source>
</evidence>